<dbReference type="PROSITE" id="PS00330">
    <property type="entry name" value="HEMOLYSIN_CALCIUM"/>
    <property type="match status" value="6"/>
</dbReference>
<dbReference type="InterPro" id="IPR013783">
    <property type="entry name" value="Ig-like_fold"/>
</dbReference>
<evidence type="ECO:0000256" key="4">
    <source>
        <dbReference type="SAM" id="MobiDB-lite"/>
    </source>
</evidence>
<evidence type="ECO:0000256" key="3">
    <source>
        <dbReference type="ARBA" id="ARBA00022729"/>
    </source>
</evidence>
<evidence type="ECO:0000256" key="1">
    <source>
        <dbReference type="ARBA" id="ARBA00004613"/>
    </source>
</evidence>
<dbReference type="AlphaFoldDB" id="A0A1D9FVG1"/>
<dbReference type="Pfam" id="PF00353">
    <property type="entry name" value="HemolysinCabind"/>
    <property type="match status" value="3"/>
</dbReference>
<sequence>MIVINDSDNSNSHPNPLPTPVPLPEPNPNEPTGSIGNYVWLDSNRDGLQNEPPENGVNGVTVNLLDINGNLLQTTTTNDDNNENPGFYLFENIPDDLSTRYTLEFVAPEGFTFTTQDNDPRQFIDTDSPIDSDVDANTGRVTIGPITRFLPEGIDQLVWDAGLVPVKSGSTGTPGNDKLIGTRRNDHISGGDGNDILAGRGGNDTLSGDGGKDVIKGGAGKDVLDGGTGRDIITGGRGNDTINGGPGKDRLVGGRGNDHITGGGGDDTINGGRGSDKLVGGAGHDDFMFTKGSSFRHGDVDVIEDFEIGADLIKLRGFGAIDPQKWFNRAVASGILSDSDKGVVLSPKTGGTLVIEDVHLDQLSGDDFQLV</sequence>
<dbReference type="Pfam" id="PF17210">
    <property type="entry name" value="SdrD_B"/>
    <property type="match status" value="1"/>
</dbReference>
<dbReference type="EMBL" id="CP017708">
    <property type="protein sequence ID" value="AOY79362.1"/>
    <property type="molecule type" value="Genomic_DNA"/>
</dbReference>
<dbReference type="SUPFAM" id="SSF117074">
    <property type="entry name" value="Hypothetical protein PA1324"/>
    <property type="match status" value="1"/>
</dbReference>
<feature type="region of interest" description="Disordered" evidence="4">
    <location>
        <begin position="169"/>
        <end position="276"/>
    </location>
</feature>
<feature type="region of interest" description="Disordered" evidence="4">
    <location>
        <begin position="1"/>
        <end position="34"/>
    </location>
</feature>
<keyword evidence="2" id="KW-0964">Secreted</keyword>
<feature type="domain" description="SD-repeat containing protein B" evidence="5">
    <location>
        <begin position="34"/>
        <end position="143"/>
    </location>
</feature>
<dbReference type="GO" id="GO:0005509">
    <property type="term" value="F:calcium ion binding"/>
    <property type="evidence" value="ECO:0007669"/>
    <property type="project" value="InterPro"/>
</dbReference>
<dbReference type="Gene3D" id="2.150.10.10">
    <property type="entry name" value="Serralysin-like metalloprotease, C-terminal"/>
    <property type="match status" value="2"/>
</dbReference>
<organism evidence="6 7">
    <name type="scientific">Moorena producens (strain JHB)</name>
    <dbReference type="NCBI Taxonomy" id="1454205"/>
    <lineage>
        <taxon>Bacteria</taxon>
        <taxon>Bacillati</taxon>
        <taxon>Cyanobacteriota</taxon>
        <taxon>Cyanophyceae</taxon>
        <taxon>Coleofasciculales</taxon>
        <taxon>Coleofasciculaceae</taxon>
        <taxon>Moorena</taxon>
    </lineage>
</organism>
<dbReference type="GO" id="GO:0005576">
    <property type="term" value="C:extracellular region"/>
    <property type="evidence" value="ECO:0007669"/>
    <property type="project" value="UniProtKB-SubCell"/>
</dbReference>
<reference evidence="7" key="1">
    <citation type="submission" date="2016-10" db="EMBL/GenBank/DDBJ databases">
        <title>Comparative genomics uncovers the prolific and rare metabolic potential of the cyanobacterial genus Moorea.</title>
        <authorList>
            <person name="Leao T."/>
            <person name="Castelao G."/>
            <person name="Korobeynikov A."/>
            <person name="Monroe E.A."/>
            <person name="Podell S."/>
            <person name="Glukhov E."/>
            <person name="Allen E."/>
            <person name="Gerwick W.H."/>
            <person name="Gerwick L."/>
        </authorList>
    </citation>
    <scope>NUCLEOTIDE SEQUENCE [LARGE SCALE GENOMIC DNA]</scope>
    <source>
        <strain evidence="7">JHB</strain>
    </source>
</reference>
<comment type="subcellular location">
    <subcellularLocation>
        <location evidence="1">Secreted</location>
    </subcellularLocation>
</comment>
<proteinExistence type="predicted"/>
<dbReference type="InterPro" id="IPR050557">
    <property type="entry name" value="RTX_toxin/Mannuronan_C5-epim"/>
</dbReference>
<keyword evidence="3" id="KW-0732">Signal</keyword>
<evidence type="ECO:0000313" key="7">
    <source>
        <dbReference type="Proteomes" id="UP000176944"/>
    </source>
</evidence>
<dbReference type="Proteomes" id="UP000176944">
    <property type="component" value="Chromosome"/>
</dbReference>
<dbReference type="SUPFAM" id="SSF51120">
    <property type="entry name" value="beta-Roll"/>
    <property type="match status" value="2"/>
</dbReference>
<gene>
    <name evidence="6" type="ORF">BJP36_04955</name>
</gene>
<dbReference type="PRINTS" id="PR00313">
    <property type="entry name" value="CABNDNGRPT"/>
</dbReference>
<feature type="compositionally biased region" description="Low complexity" evidence="4">
    <location>
        <begin position="1"/>
        <end position="14"/>
    </location>
</feature>
<dbReference type="InterPro" id="IPR001343">
    <property type="entry name" value="Hemolysn_Ca-bd"/>
</dbReference>
<dbReference type="InterPro" id="IPR018511">
    <property type="entry name" value="Hemolysin-typ_Ca-bd_CS"/>
</dbReference>
<name>A0A1D9FVG1_MOOP1</name>
<protein>
    <recommendedName>
        <fullName evidence="5">SD-repeat containing protein B domain-containing protein</fullName>
    </recommendedName>
</protein>
<dbReference type="PANTHER" id="PTHR38340:SF1">
    <property type="entry name" value="S-LAYER PROTEIN"/>
    <property type="match status" value="1"/>
</dbReference>
<dbReference type="Gene3D" id="2.60.40.10">
    <property type="entry name" value="Immunoglobulins"/>
    <property type="match status" value="1"/>
</dbReference>
<dbReference type="PANTHER" id="PTHR38340">
    <property type="entry name" value="S-LAYER PROTEIN"/>
    <property type="match status" value="1"/>
</dbReference>
<feature type="compositionally biased region" description="Basic and acidic residues" evidence="4">
    <location>
        <begin position="247"/>
        <end position="258"/>
    </location>
</feature>
<dbReference type="InterPro" id="IPR033764">
    <property type="entry name" value="Sdr_B"/>
</dbReference>
<accession>A0A1D9FVG1</accession>
<dbReference type="InterPro" id="IPR011049">
    <property type="entry name" value="Serralysin-like_metalloprot_C"/>
</dbReference>
<feature type="compositionally biased region" description="Pro residues" evidence="4">
    <location>
        <begin position="15"/>
        <end position="29"/>
    </location>
</feature>
<evidence type="ECO:0000256" key="2">
    <source>
        <dbReference type="ARBA" id="ARBA00022525"/>
    </source>
</evidence>
<evidence type="ECO:0000259" key="5">
    <source>
        <dbReference type="Pfam" id="PF17210"/>
    </source>
</evidence>
<evidence type="ECO:0000313" key="6">
    <source>
        <dbReference type="EMBL" id="AOY79362.1"/>
    </source>
</evidence>